<dbReference type="InterPro" id="IPR038330">
    <property type="entry name" value="TspO/MBR-related_sf"/>
</dbReference>
<comment type="similarity">
    <text evidence="2">Belongs to the TspO/BZRP family.</text>
</comment>
<evidence type="ECO:0000256" key="5">
    <source>
        <dbReference type="ARBA" id="ARBA00023136"/>
    </source>
</evidence>
<dbReference type="PANTHER" id="PTHR10057">
    <property type="entry name" value="PERIPHERAL-TYPE BENZODIAZEPINE RECEPTOR"/>
    <property type="match status" value="1"/>
</dbReference>
<feature type="transmembrane region" description="Helical" evidence="6">
    <location>
        <begin position="6"/>
        <end position="26"/>
    </location>
</feature>
<dbReference type="Gene3D" id="1.20.1260.100">
    <property type="entry name" value="TspO/MBR protein"/>
    <property type="match status" value="1"/>
</dbReference>
<dbReference type="EMBL" id="JAXLPB010000001">
    <property type="protein sequence ID" value="MDY8107819.1"/>
    <property type="molecule type" value="Genomic_DNA"/>
</dbReference>
<dbReference type="PIRSF" id="PIRSF005859">
    <property type="entry name" value="PBR"/>
    <property type="match status" value="1"/>
</dbReference>
<gene>
    <name evidence="7" type="ORF">U0C82_01485</name>
</gene>
<dbReference type="Pfam" id="PF03073">
    <property type="entry name" value="TspO_MBR"/>
    <property type="match status" value="1"/>
</dbReference>
<evidence type="ECO:0000256" key="4">
    <source>
        <dbReference type="ARBA" id="ARBA00022989"/>
    </source>
</evidence>
<feature type="transmembrane region" description="Helical" evidence="6">
    <location>
        <begin position="72"/>
        <end position="94"/>
    </location>
</feature>
<sequence>MLSDSVISFIVFFALVFLVSLSGAVFKPGPWYMKLDKPSWTPPGWAFPVVWSILYVLIAVAGWRVYELVGLATLPFAVYALQLVLNAAWSAFFFGMRRADLAFGDVVALWFAVAANIAVFLPIDTIAGLLLVPYLVWVTAAACLNYSVWRLNPAEFSKGAA</sequence>
<reference evidence="7 8" key="1">
    <citation type="submission" date="2023-12" db="EMBL/GenBank/DDBJ databases">
        <title>Description of Novel Strain Fulvimarina sp. 2208YS6-2-32 isolated from Uroteuthis (Photololigo) edulis.</title>
        <authorList>
            <person name="Park J.-S."/>
        </authorList>
    </citation>
    <scope>NUCLEOTIDE SEQUENCE [LARGE SCALE GENOMIC DNA]</scope>
    <source>
        <strain evidence="7 8">2208YS6-2-32</strain>
    </source>
</reference>
<feature type="transmembrane region" description="Helical" evidence="6">
    <location>
        <begin position="46"/>
        <end position="66"/>
    </location>
</feature>
<evidence type="ECO:0000313" key="8">
    <source>
        <dbReference type="Proteomes" id="UP001294412"/>
    </source>
</evidence>
<dbReference type="CDD" id="cd15904">
    <property type="entry name" value="TSPO_MBR"/>
    <property type="match status" value="1"/>
</dbReference>
<keyword evidence="8" id="KW-1185">Reference proteome</keyword>
<keyword evidence="3 6" id="KW-0812">Transmembrane</keyword>
<dbReference type="Proteomes" id="UP001294412">
    <property type="component" value="Unassembled WGS sequence"/>
</dbReference>
<evidence type="ECO:0000313" key="7">
    <source>
        <dbReference type="EMBL" id="MDY8107819.1"/>
    </source>
</evidence>
<organism evidence="7 8">
    <name type="scientific">Fulvimarina uroteuthidis</name>
    <dbReference type="NCBI Taxonomy" id="3098149"/>
    <lineage>
        <taxon>Bacteria</taxon>
        <taxon>Pseudomonadati</taxon>
        <taxon>Pseudomonadota</taxon>
        <taxon>Alphaproteobacteria</taxon>
        <taxon>Hyphomicrobiales</taxon>
        <taxon>Aurantimonadaceae</taxon>
        <taxon>Fulvimarina</taxon>
    </lineage>
</organism>
<feature type="transmembrane region" description="Helical" evidence="6">
    <location>
        <begin position="101"/>
        <end position="120"/>
    </location>
</feature>
<evidence type="ECO:0000256" key="3">
    <source>
        <dbReference type="ARBA" id="ARBA00022692"/>
    </source>
</evidence>
<keyword evidence="4 6" id="KW-1133">Transmembrane helix</keyword>
<name>A0ABU5HXE7_9HYPH</name>
<dbReference type="InterPro" id="IPR004307">
    <property type="entry name" value="TspO_MBR"/>
</dbReference>
<comment type="caution">
    <text evidence="7">The sequence shown here is derived from an EMBL/GenBank/DDBJ whole genome shotgun (WGS) entry which is preliminary data.</text>
</comment>
<dbReference type="PANTHER" id="PTHR10057:SF0">
    <property type="entry name" value="TRANSLOCATOR PROTEIN"/>
    <property type="match status" value="1"/>
</dbReference>
<comment type="subcellular location">
    <subcellularLocation>
        <location evidence="1">Membrane</location>
        <topology evidence="1">Multi-pass membrane protein</topology>
    </subcellularLocation>
</comment>
<evidence type="ECO:0000256" key="6">
    <source>
        <dbReference type="SAM" id="Phobius"/>
    </source>
</evidence>
<evidence type="ECO:0000256" key="1">
    <source>
        <dbReference type="ARBA" id="ARBA00004141"/>
    </source>
</evidence>
<keyword evidence="5 6" id="KW-0472">Membrane</keyword>
<protein>
    <submittedName>
        <fullName evidence="7">TspO/MBR family protein</fullName>
    </submittedName>
</protein>
<dbReference type="RefSeq" id="WP_322185172.1">
    <property type="nucleotide sequence ID" value="NZ_JAXLPB010000001.1"/>
</dbReference>
<feature type="transmembrane region" description="Helical" evidence="6">
    <location>
        <begin position="126"/>
        <end position="148"/>
    </location>
</feature>
<accession>A0ABU5HXE7</accession>
<evidence type="ECO:0000256" key="2">
    <source>
        <dbReference type="ARBA" id="ARBA00007524"/>
    </source>
</evidence>
<proteinExistence type="inferred from homology"/>